<protein>
    <submittedName>
        <fullName evidence="1">Uncharacterized protein</fullName>
    </submittedName>
</protein>
<sequence length="33" mass="3828">MESKLEEIILGAKKMGINEKDFIEIVKSIYEEV</sequence>
<organism evidence="1">
    <name type="scientific">bioreactor metagenome</name>
    <dbReference type="NCBI Taxonomy" id="1076179"/>
    <lineage>
        <taxon>unclassified sequences</taxon>
        <taxon>metagenomes</taxon>
        <taxon>ecological metagenomes</taxon>
    </lineage>
</organism>
<comment type="caution">
    <text evidence="1">The sequence shown here is derived from an EMBL/GenBank/DDBJ whole genome shotgun (WGS) entry which is preliminary data.</text>
</comment>
<name>A0A645GVY4_9ZZZZ</name>
<dbReference type="EMBL" id="VSSQ01082303">
    <property type="protein sequence ID" value="MPN30978.1"/>
    <property type="molecule type" value="Genomic_DNA"/>
</dbReference>
<accession>A0A645GVY4</accession>
<proteinExistence type="predicted"/>
<evidence type="ECO:0000313" key="1">
    <source>
        <dbReference type="EMBL" id="MPN30978.1"/>
    </source>
</evidence>
<gene>
    <name evidence="1" type="ORF">SDC9_178449</name>
</gene>
<reference evidence="1" key="1">
    <citation type="submission" date="2019-08" db="EMBL/GenBank/DDBJ databases">
        <authorList>
            <person name="Kucharzyk K."/>
            <person name="Murdoch R.W."/>
            <person name="Higgins S."/>
            <person name="Loffler F."/>
        </authorList>
    </citation>
    <scope>NUCLEOTIDE SEQUENCE</scope>
</reference>
<dbReference type="AlphaFoldDB" id="A0A645GVY4"/>